<dbReference type="EMBL" id="OZ034814">
    <property type="protein sequence ID" value="CAL1360266.1"/>
    <property type="molecule type" value="Genomic_DNA"/>
</dbReference>
<sequence>MATPFCRCGLASDLKTSWIEANPGRRFYECSKSPFESNPLLCFNSIPCFPPFPLASSITNHGSSLRSQQLQSHIPTDLTKIGTSLSQLILMGGAGSSTLDSVFSFCSHNTSPPQAAKT</sequence>
<dbReference type="Proteomes" id="UP001497516">
    <property type="component" value="Chromosome 10"/>
</dbReference>
<accession>A0AAV2CVT3</accession>
<evidence type="ECO:0008006" key="3">
    <source>
        <dbReference type="Google" id="ProtNLM"/>
    </source>
</evidence>
<protein>
    <recommendedName>
        <fullName evidence="3">Zinc finger GRF-type domain-containing protein</fullName>
    </recommendedName>
</protein>
<name>A0AAV2CVT3_9ROSI</name>
<organism evidence="1 2">
    <name type="scientific">Linum trigynum</name>
    <dbReference type="NCBI Taxonomy" id="586398"/>
    <lineage>
        <taxon>Eukaryota</taxon>
        <taxon>Viridiplantae</taxon>
        <taxon>Streptophyta</taxon>
        <taxon>Embryophyta</taxon>
        <taxon>Tracheophyta</taxon>
        <taxon>Spermatophyta</taxon>
        <taxon>Magnoliopsida</taxon>
        <taxon>eudicotyledons</taxon>
        <taxon>Gunneridae</taxon>
        <taxon>Pentapetalae</taxon>
        <taxon>rosids</taxon>
        <taxon>fabids</taxon>
        <taxon>Malpighiales</taxon>
        <taxon>Linaceae</taxon>
        <taxon>Linum</taxon>
    </lineage>
</organism>
<dbReference type="AlphaFoldDB" id="A0AAV2CVT3"/>
<gene>
    <name evidence="1" type="ORF">LTRI10_LOCUS7712</name>
</gene>
<evidence type="ECO:0000313" key="2">
    <source>
        <dbReference type="Proteomes" id="UP001497516"/>
    </source>
</evidence>
<proteinExistence type="predicted"/>
<reference evidence="1 2" key="1">
    <citation type="submission" date="2024-04" db="EMBL/GenBank/DDBJ databases">
        <authorList>
            <person name="Fracassetti M."/>
        </authorList>
    </citation>
    <scope>NUCLEOTIDE SEQUENCE [LARGE SCALE GENOMIC DNA]</scope>
</reference>
<evidence type="ECO:0000313" key="1">
    <source>
        <dbReference type="EMBL" id="CAL1360266.1"/>
    </source>
</evidence>
<keyword evidence="2" id="KW-1185">Reference proteome</keyword>